<sequence>MFNLVQTVELVSVYKNKSREIQCYNGVVVVVFFPFFSYSMKCESDSVFYHLCSRLTIFNHFINLLQFYL</sequence>
<keyword evidence="3" id="KW-1185">Reference proteome</keyword>
<protein>
    <submittedName>
        <fullName evidence="2">Uncharacterized protein</fullName>
    </submittedName>
</protein>
<evidence type="ECO:0000256" key="1">
    <source>
        <dbReference type="SAM" id="Phobius"/>
    </source>
</evidence>
<gene>
    <name evidence="2" type="ORF">DERF_014929</name>
</gene>
<keyword evidence="1" id="KW-0472">Membrane</keyword>
<evidence type="ECO:0000313" key="3">
    <source>
        <dbReference type="Proteomes" id="UP000790347"/>
    </source>
</evidence>
<keyword evidence="1" id="KW-0812">Transmembrane</keyword>
<proteinExistence type="predicted"/>
<comment type="caution">
    <text evidence="2">The sequence shown here is derived from an EMBL/GenBank/DDBJ whole genome shotgun (WGS) entry which is preliminary data.</text>
</comment>
<reference evidence="2" key="2">
    <citation type="journal article" date="2022" name="Res Sq">
        <title>Comparative Genomics Reveals Insights into the Divergent Evolution of Astigmatic Mites and Household Pest Adaptations.</title>
        <authorList>
            <person name="Xiong Q."/>
            <person name="Wan A.T.-Y."/>
            <person name="Liu X.-Y."/>
            <person name="Fung C.S.-H."/>
            <person name="Xiao X."/>
            <person name="Malainual N."/>
            <person name="Hou J."/>
            <person name="Wang L."/>
            <person name="Wang M."/>
            <person name="Yang K."/>
            <person name="Cui Y."/>
            <person name="Leung E."/>
            <person name="Nong W."/>
            <person name="Shin S.-K."/>
            <person name="Au S."/>
            <person name="Jeong K.Y."/>
            <person name="Chew F.T."/>
            <person name="Hui J."/>
            <person name="Leung T.F."/>
            <person name="Tungtrongchitr A."/>
            <person name="Zhong N."/>
            <person name="Liu Z."/>
            <person name="Tsui S."/>
        </authorList>
    </citation>
    <scope>NUCLEOTIDE SEQUENCE</scope>
    <source>
        <strain evidence="2">Derf</strain>
        <tissue evidence="2">Whole organism</tissue>
    </source>
</reference>
<accession>A0A922HK38</accession>
<evidence type="ECO:0000313" key="2">
    <source>
        <dbReference type="EMBL" id="KAH9494226.1"/>
    </source>
</evidence>
<organism evidence="2 3">
    <name type="scientific">Dermatophagoides farinae</name>
    <name type="common">American house dust mite</name>
    <dbReference type="NCBI Taxonomy" id="6954"/>
    <lineage>
        <taxon>Eukaryota</taxon>
        <taxon>Metazoa</taxon>
        <taxon>Ecdysozoa</taxon>
        <taxon>Arthropoda</taxon>
        <taxon>Chelicerata</taxon>
        <taxon>Arachnida</taxon>
        <taxon>Acari</taxon>
        <taxon>Acariformes</taxon>
        <taxon>Sarcoptiformes</taxon>
        <taxon>Astigmata</taxon>
        <taxon>Psoroptidia</taxon>
        <taxon>Analgoidea</taxon>
        <taxon>Pyroglyphidae</taxon>
        <taxon>Dermatophagoidinae</taxon>
        <taxon>Dermatophagoides</taxon>
    </lineage>
</organism>
<dbReference type="Proteomes" id="UP000790347">
    <property type="component" value="Unassembled WGS sequence"/>
</dbReference>
<name>A0A922HK38_DERFA</name>
<reference evidence="2" key="1">
    <citation type="submission" date="2013-05" db="EMBL/GenBank/DDBJ databases">
        <authorList>
            <person name="Yim A.K.Y."/>
            <person name="Chan T.F."/>
            <person name="Ji K.M."/>
            <person name="Liu X.Y."/>
            <person name="Zhou J.W."/>
            <person name="Li R.Q."/>
            <person name="Yang K.Y."/>
            <person name="Li J."/>
            <person name="Li M."/>
            <person name="Law P.T.W."/>
            <person name="Wu Y.L."/>
            <person name="Cai Z.L."/>
            <person name="Qin H."/>
            <person name="Bao Y."/>
            <person name="Leung R.K.K."/>
            <person name="Ng P.K.S."/>
            <person name="Zou J."/>
            <person name="Zhong X.J."/>
            <person name="Ran P.X."/>
            <person name="Zhong N.S."/>
            <person name="Liu Z.G."/>
            <person name="Tsui S.K.W."/>
        </authorList>
    </citation>
    <scope>NUCLEOTIDE SEQUENCE</scope>
    <source>
        <strain evidence="2">Derf</strain>
        <tissue evidence="2">Whole organism</tissue>
    </source>
</reference>
<keyword evidence="1" id="KW-1133">Transmembrane helix</keyword>
<dbReference type="AlphaFoldDB" id="A0A922HK38"/>
<feature type="transmembrane region" description="Helical" evidence="1">
    <location>
        <begin position="21"/>
        <end position="40"/>
    </location>
</feature>
<dbReference type="EMBL" id="ASGP02000008">
    <property type="protein sequence ID" value="KAH9494226.1"/>
    <property type="molecule type" value="Genomic_DNA"/>
</dbReference>